<dbReference type="EMBL" id="CP029186">
    <property type="protein sequence ID" value="AWH86536.1"/>
    <property type="molecule type" value="Genomic_DNA"/>
</dbReference>
<evidence type="ECO:0000256" key="1">
    <source>
        <dbReference type="SAM" id="Phobius"/>
    </source>
</evidence>
<name>A0A2S1R1S7_9FLAO</name>
<feature type="transmembrane region" description="Helical" evidence="1">
    <location>
        <begin position="38"/>
        <end position="57"/>
    </location>
</feature>
<evidence type="ECO:0000313" key="3">
    <source>
        <dbReference type="EMBL" id="AWH86536.1"/>
    </source>
</evidence>
<proteinExistence type="predicted"/>
<protein>
    <recommendedName>
        <fullName evidence="5">Signal peptidase</fullName>
    </recommendedName>
</protein>
<keyword evidence="1" id="KW-0472">Membrane</keyword>
<evidence type="ECO:0008006" key="5">
    <source>
        <dbReference type="Google" id="ProtNLM"/>
    </source>
</evidence>
<dbReference type="KEGG" id="falb:HYN59_16115"/>
<feature type="signal peptide" evidence="2">
    <location>
        <begin position="1"/>
        <end position="22"/>
    </location>
</feature>
<evidence type="ECO:0000256" key="2">
    <source>
        <dbReference type="SAM" id="SignalP"/>
    </source>
</evidence>
<sequence>MKLLTIKVYCFIVFALPLAVFAQDDEEGPDPPPDEVPINHYQVYLALLGLLLAYYFIKRKGLLQKKVNL</sequence>
<dbReference type="AlphaFoldDB" id="A0A2S1R1S7"/>
<organism evidence="3 4">
    <name type="scientific">Flavobacterium album</name>
    <dbReference type="NCBI Taxonomy" id="2175091"/>
    <lineage>
        <taxon>Bacteria</taxon>
        <taxon>Pseudomonadati</taxon>
        <taxon>Bacteroidota</taxon>
        <taxon>Flavobacteriia</taxon>
        <taxon>Flavobacteriales</taxon>
        <taxon>Flavobacteriaceae</taxon>
        <taxon>Flavobacterium</taxon>
    </lineage>
</organism>
<dbReference type="RefSeq" id="WP_108779259.1">
    <property type="nucleotide sequence ID" value="NZ_CP029186.1"/>
</dbReference>
<keyword evidence="1" id="KW-0812">Transmembrane</keyword>
<keyword evidence="2" id="KW-0732">Signal</keyword>
<dbReference type="Proteomes" id="UP000244929">
    <property type="component" value="Chromosome"/>
</dbReference>
<keyword evidence="4" id="KW-1185">Reference proteome</keyword>
<accession>A0A2S1R1S7</accession>
<gene>
    <name evidence="3" type="ORF">HYN59_16115</name>
</gene>
<keyword evidence="1" id="KW-1133">Transmembrane helix</keyword>
<reference evidence="3 4" key="1">
    <citation type="submission" date="2018-04" db="EMBL/GenBank/DDBJ databases">
        <title>Genome sequencing of Flavobacterium sp. HYN0059.</title>
        <authorList>
            <person name="Yi H."/>
            <person name="Baek C."/>
        </authorList>
    </citation>
    <scope>NUCLEOTIDE SEQUENCE [LARGE SCALE GENOMIC DNA]</scope>
    <source>
        <strain evidence="3 4">HYN0059</strain>
    </source>
</reference>
<feature type="chain" id="PRO_5015622751" description="Signal peptidase" evidence="2">
    <location>
        <begin position="23"/>
        <end position="69"/>
    </location>
</feature>
<evidence type="ECO:0000313" key="4">
    <source>
        <dbReference type="Proteomes" id="UP000244929"/>
    </source>
</evidence>